<dbReference type="Gene3D" id="3.10.180.10">
    <property type="entry name" value="2,3-Dihydroxybiphenyl 1,2-Dioxygenase, domain 1"/>
    <property type="match status" value="1"/>
</dbReference>
<dbReference type="Proteomes" id="UP000248148">
    <property type="component" value="Unassembled WGS sequence"/>
</dbReference>
<comment type="caution">
    <text evidence="1">The sequence shown here is derived from an EMBL/GenBank/DDBJ whole genome shotgun (WGS) entry which is preliminary data.</text>
</comment>
<evidence type="ECO:0000313" key="2">
    <source>
        <dbReference type="Proteomes" id="UP000248148"/>
    </source>
</evidence>
<proteinExistence type="predicted"/>
<organism evidence="1 2">
    <name type="scientific">Rhodopseudomonas faecalis</name>
    <dbReference type="NCBI Taxonomy" id="99655"/>
    <lineage>
        <taxon>Bacteria</taxon>
        <taxon>Pseudomonadati</taxon>
        <taxon>Pseudomonadota</taxon>
        <taxon>Alphaproteobacteria</taxon>
        <taxon>Hyphomicrobiales</taxon>
        <taxon>Nitrobacteraceae</taxon>
        <taxon>Rhodopseudomonas</taxon>
    </lineage>
</organism>
<dbReference type="InterPro" id="IPR029068">
    <property type="entry name" value="Glyas_Bleomycin-R_OHBP_Dase"/>
</dbReference>
<reference evidence="1 2" key="1">
    <citation type="submission" date="2018-06" db="EMBL/GenBank/DDBJ databases">
        <title>Genomic Encyclopedia of Archaeal and Bacterial Type Strains, Phase II (KMG-II): from individual species to whole genera.</title>
        <authorList>
            <person name="Goeker M."/>
        </authorList>
    </citation>
    <scope>NUCLEOTIDE SEQUENCE [LARGE SCALE GENOMIC DNA]</scope>
    <source>
        <strain evidence="1 2">JCM 11668</strain>
    </source>
</reference>
<protein>
    <recommendedName>
        <fullName evidence="3">Glyoxalase-like protein</fullName>
    </recommendedName>
</protein>
<evidence type="ECO:0008006" key="3">
    <source>
        <dbReference type="Google" id="ProtNLM"/>
    </source>
</evidence>
<name>A0A318T9A0_9BRAD</name>
<evidence type="ECO:0000313" key="1">
    <source>
        <dbReference type="EMBL" id="PYF01196.1"/>
    </source>
</evidence>
<gene>
    <name evidence="1" type="ORF">BJ122_12529</name>
</gene>
<sequence length="280" mass="30398">MLADVLYPVPPYDRYRAFAPPAPAVVAMSDDLYLRQVCLAVSHLEPTVGDIADIMGLKVCFHDRSVARYGLENAVLPVGTTLLEVVAPIQGETAVGRFLGRSAGRGGYMMIFGCDDPGARAKHAERIGVRVADVIEQDGYHGVQLHPRDCRGALIEFNHTEHGHDLRGPYPPAGPNWTRAIDTSVTESLQAVEIQSPDAQDLAQHWGRILQCELRGTAAGADIELPNCTLNFVKGGIEAFTALTFKVHDVNDVCQSARDKGIEVYGNAFLLGGVHFRLVD</sequence>
<dbReference type="SUPFAM" id="SSF54593">
    <property type="entry name" value="Glyoxalase/Bleomycin resistance protein/Dihydroxybiphenyl dioxygenase"/>
    <property type="match status" value="1"/>
</dbReference>
<dbReference type="EMBL" id="QJTI01000025">
    <property type="protein sequence ID" value="PYF01196.1"/>
    <property type="molecule type" value="Genomic_DNA"/>
</dbReference>
<keyword evidence="2" id="KW-1185">Reference proteome</keyword>
<accession>A0A318T9A0</accession>
<dbReference type="AlphaFoldDB" id="A0A318T9A0"/>